<dbReference type="EMBL" id="DSTU01000006">
    <property type="protein sequence ID" value="HFJ53964.1"/>
    <property type="molecule type" value="Genomic_DNA"/>
</dbReference>
<protein>
    <recommendedName>
        <fullName evidence="4">CvpA family protein</fullName>
    </recommendedName>
</protein>
<evidence type="ECO:0000256" key="1">
    <source>
        <dbReference type="SAM" id="Phobius"/>
    </source>
</evidence>
<keyword evidence="1" id="KW-0812">Transmembrane</keyword>
<feature type="transmembrane region" description="Helical" evidence="1">
    <location>
        <begin position="96"/>
        <end position="115"/>
    </location>
</feature>
<name>A0A7C3J226_UNCW3</name>
<evidence type="ECO:0008006" key="4">
    <source>
        <dbReference type="Google" id="ProtNLM"/>
    </source>
</evidence>
<keyword evidence="1" id="KW-1133">Transmembrane helix</keyword>
<proteinExistence type="predicted"/>
<evidence type="ECO:0000313" key="3">
    <source>
        <dbReference type="EMBL" id="HFJ53964.1"/>
    </source>
</evidence>
<evidence type="ECO:0000313" key="2">
    <source>
        <dbReference type="EMBL" id="HEA86520.1"/>
    </source>
</evidence>
<feature type="transmembrane region" description="Helical" evidence="1">
    <location>
        <begin position="62"/>
        <end position="84"/>
    </location>
</feature>
<comment type="caution">
    <text evidence="3">The sequence shown here is derived from an EMBL/GenBank/DDBJ whole genome shotgun (WGS) entry which is preliminary data.</text>
</comment>
<feature type="transmembrane region" description="Helical" evidence="1">
    <location>
        <begin position="33"/>
        <end position="50"/>
    </location>
</feature>
<accession>A0A7C3J226</accession>
<dbReference type="AlphaFoldDB" id="A0A7C3J226"/>
<organism evidence="3">
    <name type="scientific">candidate division WOR-3 bacterium</name>
    <dbReference type="NCBI Taxonomy" id="2052148"/>
    <lineage>
        <taxon>Bacteria</taxon>
        <taxon>Bacteria division WOR-3</taxon>
    </lineage>
</organism>
<keyword evidence="1" id="KW-0472">Membrane</keyword>
<reference evidence="3" key="1">
    <citation type="journal article" date="2020" name="mSystems">
        <title>Genome- and Community-Level Interaction Insights into Carbon Utilization and Element Cycling Functions of Hydrothermarchaeota in Hydrothermal Sediment.</title>
        <authorList>
            <person name="Zhou Z."/>
            <person name="Liu Y."/>
            <person name="Xu W."/>
            <person name="Pan J."/>
            <person name="Luo Z.H."/>
            <person name="Li M."/>
        </authorList>
    </citation>
    <scope>NUCLEOTIDE SEQUENCE [LARGE SCALE GENOMIC DNA]</scope>
    <source>
        <strain evidence="2">SpSt-265</strain>
        <strain evidence="3">SpSt-465</strain>
    </source>
</reference>
<dbReference type="EMBL" id="DSLG01000002">
    <property type="protein sequence ID" value="HEA86520.1"/>
    <property type="molecule type" value="Genomic_DNA"/>
</dbReference>
<gene>
    <name evidence="2" type="ORF">ENP94_00735</name>
    <name evidence="3" type="ORF">ENS16_04660</name>
</gene>
<sequence length="168" mass="18035">MFWFDWMSLGIVVVVAIIQTVRTSKAGGMGLTLFEAAGLVAAAVGANSLAGSLAQAIGVQPVVSLIVIFLIFAVLAFIFAHWLFGVTGWSFESLDGLLGFFWGVVAGWVIAHMVLRIIIMSQGENGAVAEVMANAPIAREVYSFRTWNALMALLFKARLGPEFNPDVN</sequence>